<dbReference type="GeneID" id="70638140"/>
<gene>
    <name evidence="2" type="ORF">MMAB1_2463</name>
</gene>
<dbReference type="Proteomes" id="UP000069850">
    <property type="component" value="Chromosome 1"/>
</dbReference>
<feature type="transmembrane region" description="Helical" evidence="1">
    <location>
        <begin position="23"/>
        <end position="43"/>
    </location>
</feature>
<dbReference type="AlphaFoldDB" id="A0A0X3BNH9"/>
<feature type="transmembrane region" description="Helical" evidence="1">
    <location>
        <begin position="77"/>
        <end position="106"/>
    </location>
</feature>
<reference evidence="2 3" key="1">
    <citation type="submission" date="2016-01" db="EMBL/GenBank/DDBJ databases">
        <authorList>
            <person name="Manzoor S."/>
        </authorList>
    </citation>
    <scope>NUCLEOTIDE SEQUENCE [LARGE SCALE GENOMIC DNA]</scope>
    <source>
        <strain evidence="2">Methanoculleus sp MAB1</strain>
    </source>
</reference>
<organism evidence="2 3">
    <name type="scientific">Methanoculleus bourgensis</name>
    <dbReference type="NCBI Taxonomy" id="83986"/>
    <lineage>
        <taxon>Archaea</taxon>
        <taxon>Methanobacteriati</taxon>
        <taxon>Methanobacteriota</taxon>
        <taxon>Stenosarchaea group</taxon>
        <taxon>Methanomicrobia</taxon>
        <taxon>Methanomicrobiales</taxon>
        <taxon>Methanomicrobiaceae</taxon>
        <taxon>Methanoculleus</taxon>
    </lineage>
</organism>
<dbReference type="EMBL" id="LT158599">
    <property type="protein sequence ID" value="CVK33676.1"/>
    <property type="molecule type" value="Genomic_DNA"/>
</dbReference>
<sequence length="123" mass="13683">MIREDCGIIAGWRRLIGMIASRFWQTVVYVIVRFVLGLVAAIAQAILVILTLVVIAIPFILVGIVLLAALQENIVLLLALVIPYLIIAIPVALLIAVPFITFFRYYALLVLEGLLPEYRLLPE</sequence>
<feature type="transmembrane region" description="Helical" evidence="1">
    <location>
        <begin position="49"/>
        <end position="70"/>
    </location>
</feature>
<keyword evidence="1" id="KW-1133">Transmembrane helix</keyword>
<dbReference type="Pfam" id="PF24400">
    <property type="entry name" value="DUF7544"/>
    <property type="match status" value="1"/>
</dbReference>
<accession>A0A0X3BNH9</accession>
<evidence type="ECO:0000313" key="2">
    <source>
        <dbReference type="EMBL" id="CVK33676.1"/>
    </source>
</evidence>
<proteinExistence type="predicted"/>
<protein>
    <submittedName>
        <fullName evidence="2">Uncharacterized protein</fullName>
    </submittedName>
</protein>
<evidence type="ECO:0000313" key="3">
    <source>
        <dbReference type="Proteomes" id="UP000069850"/>
    </source>
</evidence>
<dbReference type="KEGG" id="mema:MMAB1_2463"/>
<evidence type="ECO:0000256" key="1">
    <source>
        <dbReference type="SAM" id="Phobius"/>
    </source>
</evidence>
<keyword evidence="1" id="KW-0812">Transmembrane</keyword>
<dbReference type="RefSeq" id="WP_238320299.1">
    <property type="nucleotide sequence ID" value="NZ_LT158599.1"/>
</dbReference>
<keyword evidence="1" id="KW-0472">Membrane</keyword>
<name>A0A0X3BNH9_9EURY</name>
<dbReference type="InterPro" id="IPR055966">
    <property type="entry name" value="DUF7544"/>
</dbReference>